<keyword evidence="13" id="KW-1185">Reference proteome</keyword>
<dbReference type="InterPro" id="IPR050241">
    <property type="entry name" value="NAD-cap_RNA_hydrolase_NudC"/>
</dbReference>
<dbReference type="EC" id="3.6.1.22" evidence="4"/>
<dbReference type="PROSITE" id="PS00893">
    <property type="entry name" value="NUDIX_BOX"/>
    <property type="match status" value="1"/>
</dbReference>
<keyword evidence="5" id="KW-0479">Metal-binding</keyword>
<dbReference type="Gene3D" id="3.90.79.20">
    <property type="match status" value="1"/>
</dbReference>
<dbReference type="Gene3D" id="3.90.79.10">
    <property type="entry name" value="Nucleoside Triphosphate Pyrophosphohydrolase"/>
    <property type="match status" value="1"/>
</dbReference>
<evidence type="ECO:0000313" key="12">
    <source>
        <dbReference type="EMBL" id="MCV3271723.1"/>
    </source>
</evidence>
<accession>A0ABT3BDT4</accession>
<keyword evidence="7" id="KW-0460">Magnesium</keyword>
<evidence type="ECO:0000313" key="13">
    <source>
        <dbReference type="Proteomes" id="UP001208690"/>
    </source>
</evidence>
<dbReference type="PANTHER" id="PTHR42904">
    <property type="entry name" value="NUDIX HYDROLASE, NUDC SUBFAMILY"/>
    <property type="match status" value="1"/>
</dbReference>
<dbReference type="RefSeq" id="WP_263844042.1">
    <property type="nucleotide sequence ID" value="NZ_JALIEB010000005.1"/>
</dbReference>
<dbReference type="NCBIfam" id="NF001299">
    <property type="entry name" value="PRK00241.1"/>
    <property type="match status" value="1"/>
</dbReference>
<evidence type="ECO:0000256" key="8">
    <source>
        <dbReference type="ARBA" id="ARBA00023027"/>
    </source>
</evidence>
<reference evidence="12 13" key="1">
    <citation type="submission" date="2022-04" db="EMBL/GenBank/DDBJ databases">
        <title>Roseobacter sp. WL0113 is a bacterium isolated from neritic sediment.</title>
        <authorList>
            <person name="Wang L."/>
            <person name="He W."/>
            <person name="Zhang D.-F."/>
        </authorList>
    </citation>
    <scope>NUCLEOTIDE SEQUENCE [LARGE SCALE GENOMIC DNA]</scope>
    <source>
        <strain evidence="12 13">WL0113</strain>
    </source>
</reference>
<dbReference type="InterPro" id="IPR020476">
    <property type="entry name" value="Nudix_hydrolase"/>
</dbReference>
<proteinExistence type="inferred from homology"/>
<gene>
    <name evidence="12" type="primary">nudC</name>
    <name evidence="12" type="ORF">MUB52_09810</name>
</gene>
<keyword evidence="6 10" id="KW-0378">Hydrolase</keyword>
<dbReference type="PANTHER" id="PTHR42904:SF6">
    <property type="entry name" value="NAD-CAPPED RNA HYDROLASE NUDT12"/>
    <property type="match status" value="1"/>
</dbReference>
<evidence type="ECO:0000259" key="11">
    <source>
        <dbReference type="PROSITE" id="PS51462"/>
    </source>
</evidence>
<evidence type="ECO:0000256" key="6">
    <source>
        <dbReference type="ARBA" id="ARBA00022801"/>
    </source>
</evidence>
<evidence type="ECO:0000256" key="1">
    <source>
        <dbReference type="ARBA" id="ARBA00001946"/>
    </source>
</evidence>
<dbReference type="Pfam" id="PF09296">
    <property type="entry name" value="NUDIX-like"/>
    <property type="match status" value="1"/>
</dbReference>
<dbReference type="InterPro" id="IPR020084">
    <property type="entry name" value="NUDIX_hydrolase_CS"/>
</dbReference>
<comment type="caution">
    <text evidence="12">The sequence shown here is derived from an EMBL/GenBank/DDBJ whole genome shotgun (WGS) entry which is preliminary data.</text>
</comment>
<comment type="cofactor">
    <cofactor evidence="2">
        <name>Zn(2+)</name>
        <dbReference type="ChEBI" id="CHEBI:29105"/>
    </cofactor>
</comment>
<protein>
    <recommendedName>
        <fullName evidence="4">NAD(+) diphosphatase</fullName>
        <ecNumber evidence="4">3.6.1.22</ecNumber>
    </recommendedName>
</protein>
<dbReference type="InterPro" id="IPR015797">
    <property type="entry name" value="NUDIX_hydrolase-like_dom_sf"/>
</dbReference>
<dbReference type="InterPro" id="IPR015375">
    <property type="entry name" value="NADH_PPase-like_N"/>
</dbReference>
<evidence type="ECO:0000256" key="7">
    <source>
        <dbReference type="ARBA" id="ARBA00022842"/>
    </source>
</evidence>
<dbReference type="InterPro" id="IPR015376">
    <property type="entry name" value="Znr_NADH_PPase"/>
</dbReference>
<comment type="similarity">
    <text evidence="3">Belongs to the Nudix hydrolase family. NudC subfamily.</text>
</comment>
<dbReference type="GO" id="GO:0016787">
    <property type="term" value="F:hydrolase activity"/>
    <property type="evidence" value="ECO:0007669"/>
    <property type="project" value="UniProtKB-KW"/>
</dbReference>
<dbReference type="SUPFAM" id="SSF55811">
    <property type="entry name" value="Nudix"/>
    <property type="match status" value="1"/>
</dbReference>
<evidence type="ECO:0000256" key="9">
    <source>
        <dbReference type="ARBA" id="ARBA00023679"/>
    </source>
</evidence>
<dbReference type="Pfam" id="PF09297">
    <property type="entry name" value="Zn_ribbon_NUD"/>
    <property type="match status" value="1"/>
</dbReference>
<dbReference type="Pfam" id="PF00293">
    <property type="entry name" value="NUDIX"/>
    <property type="match status" value="1"/>
</dbReference>
<feature type="domain" description="Nudix hydrolase" evidence="11">
    <location>
        <begin position="183"/>
        <end position="312"/>
    </location>
</feature>
<evidence type="ECO:0000256" key="3">
    <source>
        <dbReference type="ARBA" id="ARBA00009595"/>
    </source>
</evidence>
<organism evidence="12 13">
    <name type="scientific">Roseobacter sinensis</name>
    <dbReference type="NCBI Taxonomy" id="2931391"/>
    <lineage>
        <taxon>Bacteria</taxon>
        <taxon>Pseudomonadati</taxon>
        <taxon>Pseudomonadota</taxon>
        <taxon>Alphaproteobacteria</taxon>
        <taxon>Rhodobacterales</taxon>
        <taxon>Roseobacteraceae</taxon>
        <taxon>Roseobacter</taxon>
    </lineage>
</organism>
<sequence length="322" mass="35394">MKHAETVTFGGSALDRAAEIRLDTDAVSAGAARPEARAVLFWRGKPLIRTERPAELARLPMDHPVLSAASGERILLGREDGALRFAFDLSDWAPEDLDEAMLGGFLDPSEQRHPLLPETMAFLELRRIMTWLGPRDAELAATGKALFGWHETHRFCSKCGSPSDMSQAGWQRRCPACAGTHFPRTDPVVIMLITRGNSVLMGRSPGWPEGMYSLLAGFVEPGETLEAAVRREVFEETGVEVGRVSYLASQPWPFPASLMFGCAGEATSGEITIDPVEIEDALWVSREEMMAIFAGEHPVVKPARKGAIAHFLLENWLADRLD</sequence>
<dbReference type="Proteomes" id="UP001208690">
    <property type="component" value="Unassembled WGS sequence"/>
</dbReference>
<evidence type="ECO:0000256" key="4">
    <source>
        <dbReference type="ARBA" id="ARBA00012381"/>
    </source>
</evidence>
<keyword evidence="8" id="KW-0520">NAD</keyword>
<dbReference type="CDD" id="cd03429">
    <property type="entry name" value="NUDIX_NADH_pyrophosphatase_Nudt13"/>
    <property type="match status" value="1"/>
</dbReference>
<dbReference type="InterPro" id="IPR000086">
    <property type="entry name" value="NUDIX_hydrolase_dom"/>
</dbReference>
<comment type="catalytic activity">
    <reaction evidence="9">
        <text>a 5'-end NAD(+)-phospho-ribonucleoside in mRNA + H2O = a 5'-end phospho-adenosine-phospho-ribonucleoside in mRNA + beta-nicotinamide D-ribonucleotide + 2 H(+)</text>
        <dbReference type="Rhea" id="RHEA:60876"/>
        <dbReference type="Rhea" id="RHEA-COMP:15698"/>
        <dbReference type="Rhea" id="RHEA-COMP:15719"/>
        <dbReference type="ChEBI" id="CHEBI:14649"/>
        <dbReference type="ChEBI" id="CHEBI:15377"/>
        <dbReference type="ChEBI" id="CHEBI:15378"/>
        <dbReference type="ChEBI" id="CHEBI:144029"/>
        <dbReference type="ChEBI" id="CHEBI:144051"/>
    </reaction>
    <physiologicalReaction direction="left-to-right" evidence="9">
        <dbReference type="Rhea" id="RHEA:60877"/>
    </physiologicalReaction>
</comment>
<name>A0ABT3BDT4_9RHOB</name>
<comment type="cofactor">
    <cofactor evidence="1">
        <name>Mg(2+)</name>
        <dbReference type="ChEBI" id="CHEBI:18420"/>
    </cofactor>
</comment>
<dbReference type="PRINTS" id="PR00502">
    <property type="entry name" value="NUDIXFAMILY"/>
</dbReference>
<evidence type="ECO:0000256" key="10">
    <source>
        <dbReference type="RuleBase" id="RU003476"/>
    </source>
</evidence>
<evidence type="ECO:0000256" key="2">
    <source>
        <dbReference type="ARBA" id="ARBA00001947"/>
    </source>
</evidence>
<dbReference type="EMBL" id="JALIEB010000005">
    <property type="protein sequence ID" value="MCV3271723.1"/>
    <property type="molecule type" value="Genomic_DNA"/>
</dbReference>
<evidence type="ECO:0000256" key="5">
    <source>
        <dbReference type="ARBA" id="ARBA00022723"/>
    </source>
</evidence>
<dbReference type="PROSITE" id="PS51462">
    <property type="entry name" value="NUDIX"/>
    <property type="match status" value="1"/>
</dbReference>
<dbReference type="InterPro" id="IPR049734">
    <property type="entry name" value="NudC-like_C"/>
</dbReference>